<accession>A0A8S1E6C4</accession>
<dbReference type="GO" id="GO:0004930">
    <property type="term" value="F:G protein-coupled receptor activity"/>
    <property type="evidence" value="ECO:0007669"/>
    <property type="project" value="InterPro"/>
</dbReference>
<keyword evidence="7" id="KW-1185">Reference proteome</keyword>
<evidence type="ECO:0000256" key="2">
    <source>
        <dbReference type="ARBA" id="ARBA00022692"/>
    </source>
</evidence>
<dbReference type="EMBL" id="CADEPM010000001">
    <property type="protein sequence ID" value="CAB3397028.1"/>
    <property type="molecule type" value="Genomic_DNA"/>
</dbReference>
<organism evidence="6 7">
    <name type="scientific">Caenorhabditis bovis</name>
    <dbReference type="NCBI Taxonomy" id="2654633"/>
    <lineage>
        <taxon>Eukaryota</taxon>
        <taxon>Metazoa</taxon>
        <taxon>Ecdysozoa</taxon>
        <taxon>Nematoda</taxon>
        <taxon>Chromadorea</taxon>
        <taxon>Rhabditida</taxon>
        <taxon>Rhabditina</taxon>
        <taxon>Rhabditomorpha</taxon>
        <taxon>Rhabditoidea</taxon>
        <taxon>Rhabditidae</taxon>
        <taxon>Peloderinae</taxon>
        <taxon>Caenorhabditis</taxon>
    </lineage>
</organism>
<feature type="transmembrane region" description="Helical" evidence="5">
    <location>
        <begin position="165"/>
        <end position="189"/>
    </location>
</feature>
<evidence type="ECO:0000256" key="1">
    <source>
        <dbReference type="ARBA" id="ARBA00004370"/>
    </source>
</evidence>
<name>A0A8S1E6C4_9PELO</name>
<evidence type="ECO:0000313" key="7">
    <source>
        <dbReference type="Proteomes" id="UP000494206"/>
    </source>
</evidence>
<dbReference type="Pfam" id="PF10320">
    <property type="entry name" value="7TM_GPCR_Srsx"/>
    <property type="match status" value="3"/>
</dbReference>
<comment type="subcellular location">
    <subcellularLocation>
        <location evidence="1">Membrane</location>
    </subcellularLocation>
</comment>
<dbReference type="InterPro" id="IPR000276">
    <property type="entry name" value="GPCR_Rhodpsn"/>
</dbReference>
<evidence type="ECO:0000256" key="3">
    <source>
        <dbReference type="ARBA" id="ARBA00022989"/>
    </source>
</evidence>
<reference evidence="6 7" key="1">
    <citation type="submission" date="2020-04" db="EMBL/GenBank/DDBJ databases">
        <authorList>
            <person name="Laetsch R D."/>
            <person name="Stevens L."/>
            <person name="Kumar S."/>
            <person name="Blaxter L. M."/>
        </authorList>
    </citation>
    <scope>NUCLEOTIDE SEQUENCE [LARGE SCALE GENOMIC DNA]</scope>
</reference>
<dbReference type="InterPro" id="IPR047130">
    <property type="entry name" value="7TM_GPCR_Srsx_nematod"/>
</dbReference>
<dbReference type="SMART" id="SM01381">
    <property type="entry name" value="7TM_GPCR_Srsx"/>
    <property type="match status" value="2"/>
</dbReference>
<feature type="transmembrane region" description="Helical" evidence="5">
    <location>
        <begin position="119"/>
        <end position="141"/>
    </location>
</feature>
<gene>
    <name evidence="6" type="ORF">CBOVIS_LOCUS499</name>
</gene>
<feature type="transmembrane region" description="Helical" evidence="5">
    <location>
        <begin position="82"/>
        <end position="107"/>
    </location>
</feature>
<feature type="transmembrane region" description="Helical" evidence="5">
    <location>
        <begin position="430"/>
        <end position="452"/>
    </location>
</feature>
<comment type="caution">
    <text evidence="6">The sequence shown here is derived from an EMBL/GenBank/DDBJ whole genome shotgun (WGS) entry which is preliminary data.</text>
</comment>
<dbReference type="InterPro" id="IPR019424">
    <property type="entry name" value="7TM_GPCR_Srsx"/>
</dbReference>
<dbReference type="GO" id="GO:0016020">
    <property type="term" value="C:membrane"/>
    <property type="evidence" value="ECO:0007669"/>
    <property type="project" value="UniProtKB-SubCell"/>
</dbReference>
<dbReference type="Proteomes" id="UP000494206">
    <property type="component" value="Unassembled WGS sequence"/>
</dbReference>
<evidence type="ECO:0000313" key="6">
    <source>
        <dbReference type="EMBL" id="CAB3397028.1"/>
    </source>
</evidence>
<proteinExistence type="predicted"/>
<feature type="transmembrane region" description="Helical" evidence="5">
    <location>
        <begin position="263"/>
        <end position="287"/>
    </location>
</feature>
<evidence type="ECO:0008006" key="8">
    <source>
        <dbReference type="Google" id="ProtNLM"/>
    </source>
</evidence>
<sequence>MNATPAQYANAIFIASEIIVFNVIGHFGILLYCNYPSLRSKSTCLQCVLCFSQIICLLFELPNASFLLTGVQLRRNVCFPLLAVYIFANCFQGVFMLMLVIDIYIIVYLPTIYHTTKTWTYVCIISIFPCLHGTFVVTWGYLEMNDEILLFCNPPMALAPTVSEFWFSSLLVSNTINLILFIILILLFYMKIEIEKSQTRKLIKRLKVSVIVFTGSWYACMLGMFSIGFFHLSDVGASIMGGNIIIRDSTMSTDDCLSRENKIVISLGIIVANLIGDFGHINLILILCKCRNLRNKSSYLKALLGLFQMVCLLFEVPNAIFLVNDVRLKRRQCFFILLIYIFSNCFQGALMLMLVVDLYIIVYIPTWYRNAKTAFYIFTLSLFPIAIAISVLIWGYLDMNDVTLAFCNPPSGHLKSQHTSQLIRCLKVQVVIYTTTWYLCMLGVYIVTLLELSQASMDMIIANMVLLVLPSYCQSFYVIIWSSIEYRSEFLKIWRIARRTKPAQMYC</sequence>
<feature type="transmembrane region" description="Helical" evidence="5">
    <location>
        <begin position="210"/>
        <end position="232"/>
    </location>
</feature>
<dbReference type="SUPFAM" id="SSF81321">
    <property type="entry name" value="Family A G protein-coupled receptor-like"/>
    <property type="match status" value="1"/>
</dbReference>
<evidence type="ECO:0000256" key="4">
    <source>
        <dbReference type="ARBA" id="ARBA00023136"/>
    </source>
</evidence>
<dbReference type="OrthoDB" id="10668678at2759"/>
<keyword evidence="3 5" id="KW-1133">Transmembrane helix</keyword>
<dbReference type="PANTHER" id="PTHR23360:SF37">
    <property type="entry name" value="G-PROTEIN COUPLED RECEPTORS FAMILY 1 PROFILE DOMAIN-CONTAINING PROTEIN"/>
    <property type="match status" value="1"/>
</dbReference>
<evidence type="ECO:0000256" key="5">
    <source>
        <dbReference type="SAM" id="Phobius"/>
    </source>
</evidence>
<dbReference type="AlphaFoldDB" id="A0A8S1E6C4"/>
<feature type="transmembrane region" description="Helical" evidence="5">
    <location>
        <begin position="464"/>
        <end position="484"/>
    </location>
</feature>
<dbReference type="PANTHER" id="PTHR23360">
    <property type="entry name" value="G-PROTEIN COUPLED RECEPTORS FAMILY 1 PROFILE DOMAIN-CONTAINING PROTEIN-RELATED"/>
    <property type="match status" value="1"/>
</dbReference>
<dbReference type="Gene3D" id="1.20.1070.10">
    <property type="entry name" value="Rhodopsin 7-helix transmembrane proteins"/>
    <property type="match status" value="2"/>
</dbReference>
<feature type="transmembrane region" description="Helical" evidence="5">
    <location>
        <begin position="374"/>
        <end position="397"/>
    </location>
</feature>
<feature type="transmembrane region" description="Helical" evidence="5">
    <location>
        <begin position="334"/>
        <end position="362"/>
    </location>
</feature>
<keyword evidence="2 5" id="KW-0812">Transmembrane</keyword>
<keyword evidence="4 5" id="KW-0472">Membrane</keyword>
<feature type="transmembrane region" description="Helical" evidence="5">
    <location>
        <begin position="12"/>
        <end position="32"/>
    </location>
</feature>
<protein>
    <recommendedName>
        <fullName evidence="8">G-protein coupled receptors family 1 profile domain-containing protein</fullName>
    </recommendedName>
</protein>
<feature type="transmembrane region" description="Helical" evidence="5">
    <location>
        <begin position="44"/>
        <end position="62"/>
    </location>
</feature>